<protein>
    <recommendedName>
        <fullName evidence="4">G-protein coupled receptors family 1 profile domain-containing protein</fullName>
    </recommendedName>
</protein>
<keyword evidence="1" id="KW-1133">Transmembrane helix</keyword>
<dbReference type="Proteomes" id="UP000663879">
    <property type="component" value="Unassembled WGS sequence"/>
</dbReference>
<keyword evidence="1" id="KW-0472">Membrane</keyword>
<evidence type="ECO:0000256" key="1">
    <source>
        <dbReference type="SAM" id="Phobius"/>
    </source>
</evidence>
<feature type="transmembrane region" description="Helical" evidence="1">
    <location>
        <begin position="508"/>
        <end position="540"/>
    </location>
</feature>
<keyword evidence="3" id="KW-1185">Reference proteome</keyword>
<proteinExistence type="predicted"/>
<evidence type="ECO:0000313" key="2">
    <source>
        <dbReference type="EMBL" id="CAF0890401.1"/>
    </source>
</evidence>
<feature type="transmembrane region" description="Helical" evidence="1">
    <location>
        <begin position="442"/>
        <end position="460"/>
    </location>
</feature>
<feature type="transmembrane region" description="Helical" evidence="1">
    <location>
        <begin position="346"/>
        <end position="367"/>
    </location>
</feature>
<feature type="transmembrane region" description="Helical" evidence="1">
    <location>
        <begin position="404"/>
        <end position="422"/>
    </location>
</feature>
<keyword evidence="1" id="KW-0812">Transmembrane</keyword>
<organism evidence="2 3">
    <name type="scientific">Brachionus calyciflorus</name>
    <dbReference type="NCBI Taxonomy" id="104777"/>
    <lineage>
        <taxon>Eukaryota</taxon>
        <taxon>Metazoa</taxon>
        <taxon>Spiralia</taxon>
        <taxon>Gnathifera</taxon>
        <taxon>Rotifera</taxon>
        <taxon>Eurotatoria</taxon>
        <taxon>Monogononta</taxon>
        <taxon>Pseudotrocha</taxon>
        <taxon>Ploima</taxon>
        <taxon>Brachionidae</taxon>
        <taxon>Brachionus</taxon>
    </lineage>
</organism>
<evidence type="ECO:0000313" key="3">
    <source>
        <dbReference type="Proteomes" id="UP000663879"/>
    </source>
</evidence>
<feature type="transmembrane region" description="Helical" evidence="1">
    <location>
        <begin position="623"/>
        <end position="641"/>
    </location>
</feature>
<dbReference type="AlphaFoldDB" id="A0A813YVC6"/>
<evidence type="ECO:0008006" key="4">
    <source>
        <dbReference type="Google" id="ProtNLM"/>
    </source>
</evidence>
<accession>A0A813YVC6</accession>
<reference evidence="2" key="1">
    <citation type="submission" date="2021-02" db="EMBL/GenBank/DDBJ databases">
        <authorList>
            <person name="Nowell W R."/>
        </authorList>
    </citation>
    <scope>NUCLEOTIDE SEQUENCE</scope>
    <source>
        <strain evidence="2">Ploen Becks lab</strain>
    </source>
</reference>
<comment type="caution">
    <text evidence="2">The sequence shown here is derived from an EMBL/GenBank/DDBJ whole genome shotgun (WGS) entry which is preliminary data.</text>
</comment>
<dbReference type="EMBL" id="CAJNOC010001777">
    <property type="protein sequence ID" value="CAF0890401.1"/>
    <property type="molecule type" value="Genomic_DNA"/>
</dbReference>
<gene>
    <name evidence="2" type="ORF">OXX778_LOCUS10880</name>
</gene>
<dbReference type="Gene3D" id="1.20.1070.10">
    <property type="entry name" value="Rhodopsin 7-helix transmembrane proteins"/>
    <property type="match status" value="1"/>
</dbReference>
<sequence>MIVLDSSLQLSLNKQDSIAQLNFVVFINIVNIISFDLYSNTFSKIFINYPFNLNFFYSHLKVLPNLNSPNKNISLFQSVFVLSFGFTVKYYLNTTSLIFQNANLNKIEFHGLSDSFLNRNILSFTTLNSTLNSKIVTLALDMYNFKLSTSLIDPNLFKTILILTLKGTINSINSNLFTNLLNLSSIDFDLVNFPYFLTPNTGWLKKMPNKRIRITIKNDGIYKFPNSDLCLFKSFENFSFVITPKLDYCTCTIIWLLKNTSLPTMRPNCTLINCNFETIFKSCKFYKIKKETSNYYNEINRSQYLNFITVVFTPLFGLIGLVTNIINIIALSLIDSITKSSEQMNRLMLINSILNLIYSIIYLFSLINKCVYFTGLFCSSINKTYSSQIFDIIFIKFLANILKLMTNLSIIGISLLRLITLIKDKSIMANIGKFLKQKFSRILLILGLFGFLVSLDQFFINDINENLFIVSAIDYEKFPNENTFMNEISHFFNRRVNSNIKYTGAVSYVFFIIYMLNFIVNDILLYVIMLVVDLALIFYLKESIDLKKKLAFGKFGLNKIGKRKIKITAVILMNSLILFSLRLVHFVFSVYVFKEKLYSNKNGENVCFLYSLICTNYKEFGEFLYFVSNVYSIVLFYNLNINFKRRIQKILHIRSPKSFALNDIKSNIISMSH</sequence>
<feature type="transmembrane region" description="Helical" evidence="1">
    <location>
        <begin position="304"/>
        <end position="334"/>
    </location>
</feature>
<feature type="transmembrane region" description="Helical" evidence="1">
    <location>
        <begin position="569"/>
        <end position="593"/>
    </location>
</feature>
<name>A0A813YVC6_9BILA</name>